<feature type="transmembrane region" description="Helical" evidence="8">
    <location>
        <begin position="540"/>
        <end position="560"/>
    </location>
</feature>
<comment type="caution">
    <text evidence="9">The sequence shown here is derived from an EMBL/GenBank/DDBJ whole genome shotgun (WGS) entry which is preliminary data.</text>
</comment>
<proteinExistence type="predicted"/>
<evidence type="ECO:0000313" key="10">
    <source>
        <dbReference type="Proteomes" id="UP000764110"/>
    </source>
</evidence>
<feature type="transmembrane region" description="Helical" evidence="8">
    <location>
        <begin position="152"/>
        <end position="176"/>
    </location>
</feature>
<dbReference type="Pfam" id="PF04189">
    <property type="entry name" value="Gcd10p"/>
    <property type="match status" value="1"/>
</dbReference>
<feature type="transmembrane region" description="Helical" evidence="8">
    <location>
        <begin position="455"/>
        <end position="477"/>
    </location>
</feature>
<reference evidence="9 10" key="1">
    <citation type="submission" date="2020-07" db="EMBL/GenBank/DDBJ databases">
        <title>Metarhizium humberi genome.</title>
        <authorList>
            <person name="Lysoe E."/>
        </authorList>
    </citation>
    <scope>NUCLEOTIDE SEQUENCE [LARGE SCALE GENOMIC DNA]</scope>
    <source>
        <strain evidence="9 10">ESALQ1638</strain>
    </source>
</reference>
<feature type="region of interest" description="Disordered" evidence="7">
    <location>
        <begin position="307"/>
        <end position="333"/>
    </location>
</feature>
<dbReference type="PANTHER" id="PTHR11101:SF80">
    <property type="entry name" value="PHOSPHATE TRANSPORTER"/>
    <property type="match status" value="1"/>
</dbReference>
<dbReference type="AlphaFoldDB" id="A0A9P8SCD7"/>
<evidence type="ECO:0000256" key="4">
    <source>
        <dbReference type="ARBA" id="ARBA00022692"/>
    </source>
</evidence>
<comment type="subcellular location">
    <subcellularLocation>
        <location evidence="1">Membrane</location>
        <topology evidence="1">Multi-pass membrane protein</topology>
    </subcellularLocation>
</comment>
<evidence type="ECO:0000256" key="2">
    <source>
        <dbReference type="ARBA" id="ARBA00022448"/>
    </source>
</evidence>
<keyword evidence="4 8" id="KW-0812">Transmembrane</keyword>
<dbReference type="Proteomes" id="UP000764110">
    <property type="component" value="Unassembled WGS sequence"/>
</dbReference>
<feature type="compositionally biased region" description="Low complexity" evidence="7">
    <location>
        <begin position="323"/>
        <end position="333"/>
    </location>
</feature>
<accession>A0A9P8SCD7</accession>
<dbReference type="GO" id="GO:0016020">
    <property type="term" value="C:membrane"/>
    <property type="evidence" value="ECO:0007669"/>
    <property type="project" value="UniProtKB-SubCell"/>
</dbReference>
<evidence type="ECO:0000256" key="6">
    <source>
        <dbReference type="ARBA" id="ARBA00023136"/>
    </source>
</evidence>
<evidence type="ECO:0000256" key="1">
    <source>
        <dbReference type="ARBA" id="ARBA00004141"/>
    </source>
</evidence>
<gene>
    <name evidence="9" type="ORF">MHUMG1_00981</name>
</gene>
<feature type="transmembrane region" description="Helical" evidence="8">
    <location>
        <begin position="224"/>
        <end position="246"/>
    </location>
</feature>
<dbReference type="EMBL" id="JACEFI010000001">
    <property type="protein sequence ID" value="KAH0602102.1"/>
    <property type="molecule type" value="Genomic_DNA"/>
</dbReference>
<feature type="transmembrane region" description="Helical" evidence="8">
    <location>
        <begin position="188"/>
        <end position="212"/>
    </location>
</feature>
<sequence length="1191" mass="130088">MTLHQYDYLFAVGTIFAFLDAWNIGANDVANSWASSVSSRSVSYVQAMIGASLMEFSGALGVGGRVADTIRTKVVDVGAFEERPALLMLGMVCAVIASSCYLTAATRFGMPVSTTHSILGGVLGMGIGALGNTGITWVGYNKDGSVDLKGGVVQVFLAWVIAPVLSGLFGAAIFLITKYGVLLRSNPALRGLFLVPIYFWITASLIVMLLIWKGGDYEVKLTDAQIPGVIVATGAAWGLLVCLFLVPWMYRVVIKEDWQLKWWHIFQGPLLLRRGEVPPPPENFTGVVRNFYEGHLTREELEARRARAAATTEDVEGQHEKTAAASDISAPEAAEQPVASTHKSLIGPKPDSAWYSGAGLWWWFKWVLLRGIDQDIVSSQSEKSVIAGDVEEIHARAHHYDNKAEFLYTFLQVMTAAAASFTHGANDVANAVGPYATIYQIWNSGVIPQKAQVDLWILAFGGAGIVIGLWTYGYHIMRNLGNRVTLMSPSRGFSMELGSVITIIVATRLKLPVSTTQCITGAIVGVGLCNGDWRSINWRMVAWIYLGWIITVPATGLISASGSVRMRGHPTAGLAHRAFAATLVAAAIANHHVSKRGTTQQLGGIETAKRCTARSPSRTKYVRRITTRPATQTPLTLLSSRTISLGKYGSFPSNLLMERPFHLTYEVQEKRPGENFSRLRIVPGAELNADILAETNENEQTDGDAAIVVGEGEQLALVDESGKVVARSNREIIDDSARQTLTADEIEVLKREGASAGKELIAKLMLSHTAIDQKTSYSLAKYKLLKERKFLRRFSVLPLDVVLLGQWLLENRDAWKVLELRPEMLGLLGCWADVHFGGEPAQGVREPHGGRWLAVDDTGGLLVAALAERMGLLHHEPGEETASQGPGEEEEEESRPAAEAAAGQNGANGGPEQQQEPPSSPQAQRTSKKRPRCRDFDDHFALTNTITLIHSNSQPNLSVLRYFDYDASDPNPTYPYHPLFTNLLPISWLQLVDPAQDVVCSEKPADVTPDELASWKPNRRGNYHRKRRRWARTNEVIENTRAGGFSGLAVASTMDPVSVLREALPLLAGGAPIAIYSPTIEPLEQLVDCFSIGRRAAWVSSLPAEAEGKTQAELDRWRGTREFPINPTLVLGAAVQSSRARRWQVLPGRTHPFMTGRGGAEGFLFTGWRAIPAQGRVSARGKFQKRKGEAA</sequence>
<feature type="region of interest" description="Disordered" evidence="7">
    <location>
        <begin position="875"/>
        <end position="933"/>
    </location>
</feature>
<dbReference type="GO" id="GO:0035435">
    <property type="term" value="P:phosphate ion transmembrane transport"/>
    <property type="evidence" value="ECO:0007669"/>
    <property type="project" value="TreeGrafter"/>
</dbReference>
<feature type="transmembrane region" description="Helical" evidence="8">
    <location>
        <begin position="86"/>
        <end position="106"/>
    </location>
</feature>
<feature type="transmembrane region" description="Helical" evidence="8">
    <location>
        <begin position="118"/>
        <end position="140"/>
    </location>
</feature>
<keyword evidence="3" id="KW-0592">Phosphate transport</keyword>
<evidence type="ECO:0000256" key="7">
    <source>
        <dbReference type="SAM" id="MobiDB-lite"/>
    </source>
</evidence>
<keyword evidence="2" id="KW-0813">Transport</keyword>
<keyword evidence="10" id="KW-1185">Reference proteome</keyword>
<dbReference type="PANTHER" id="PTHR11101">
    <property type="entry name" value="PHOSPHATE TRANSPORTER"/>
    <property type="match status" value="1"/>
</dbReference>
<keyword evidence="5 8" id="KW-1133">Transmembrane helix</keyword>
<keyword evidence="6 8" id="KW-0472">Membrane</keyword>
<dbReference type="GO" id="GO:0005315">
    <property type="term" value="F:phosphate transmembrane transporter activity"/>
    <property type="evidence" value="ECO:0007669"/>
    <property type="project" value="InterPro"/>
</dbReference>
<evidence type="ECO:0000256" key="5">
    <source>
        <dbReference type="ARBA" id="ARBA00022989"/>
    </source>
</evidence>
<dbReference type="GO" id="GO:0031515">
    <property type="term" value="C:tRNA (m1A) methyltransferase complex"/>
    <property type="evidence" value="ECO:0007669"/>
    <property type="project" value="InterPro"/>
</dbReference>
<evidence type="ECO:0008006" key="11">
    <source>
        <dbReference type="Google" id="ProtNLM"/>
    </source>
</evidence>
<evidence type="ECO:0000256" key="3">
    <source>
        <dbReference type="ARBA" id="ARBA00022592"/>
    </source>
</evidence>
<protein>
    <recommendedName>
        <fullName evidence="11">tRNA (adenine(58)-N(1))-methyltransferase non-catalytic subunit TRM6</fullName>
    </recommendedName>
</protein>
<dbReference type="Pfam" id="PF01384">
    <property type="entry name" value="PHO4"/>
    <property type="match status" value="1"/>
</dbReference>
<evidence type="ECO:0000313" key="9">
    <source>
        <dbReference type="EMBL" id="KAH0602102.1"/>
    </source>
</evidence>
<evidence type="ECO:0000256" key="8">
    <source>
        <dbReference type="SAM" id="Phobius"/>
    </source>
</evidence>
<name>A0A9P8SCD7_9HYPO</name>
<dbReference type="InterPro" id="IPR001204">
    <property type="entry name" value="Phos_transporter"/>
</dbReference>
<organism evidence="9 10">
    <name type="scientific">Metarhizium humberi</name>
    <dbReference type="NCBI Taxonomy" id="2596975"/>
    <lineage>
        <taxon>Eukaryota</taxon>
        <taxon>Fungi</taxon>
        <taxon>Dikarya</taxon>
        <taxon>Ascomycota</taxon>
        <taxon>Pezizomycotina</taxon>
        <taxon>Sordariomycetes</taxon>
        <taxon>Hypocreomycetidae</taxon>
        <taxon>Hypocreales</taxon>
        <taxon>Clavicipitaceae</taxon>
        <taxon>Metarhizium</taxon>
    </lineage>
</organism>
<feature type="compositionally biased region" description="Low complexity" evidence="7">
    <location>
        <begin position="897"/>
        <end position="924"/>
    </location>
</feature>
<dbReference type="GO" id="GO:0030488">
    <property type="term" value="P:tRNA methylation"/>
    <property type="evidence" value="ECO:0007669"/>
    <property type="project" value="InterPro"/>
</dbReference>
<feature type="transmembrane region" description="Helical" evidence="8">
    <location>
        <begin position="6"/>
        <end position="24"/>
    </location>
</feature>
<dbReference type="InterPro" id="IPR017423">
    <property type="entry name" value="TRM6"/>
</dbReference>